<dbReference type="GO" id="GO:0003735">
    <property type="term" value="F:structural constituent of ribosome"/>
    <property type="evidence" value="ECO:0007669"/>
    <property type="project" value="InterPro"/>
</dbReference>
<keyword evidence="5" id="KW-0687">Ribonucleoprotein</keyword>
<evidence type="ECO:0000256" key="3">
    <source>
        <dbReference type="ARBA" id="ARBA00022980"/>
    </source>
</evidence>
<evidence type="ECO:0000313" key="9">
    <source>
        <dbReference type="Proteomes" id="UP000299102"/>
    </source>
</evidence>
<keyword evidence="9" id="KW-1185">Reference proteome</keyword>
<keyword evidence="3 8" id="KW-0689">Ribosomal protein</keyword>
<dbReference type="Proteomes" id="UP000299102">
    <property type="component" value="Unassembled WGS sequence"/>
</dbReference>
<evidence type="ECO:0000256" key="4">
    <source>
        <dbReference type="ARBA" id="ARBA00023128"/>
    </source>
</evidence>
<dbReference type="GO" id="GO:0006412">
    <property type="term" value="P:translation"/>
    <property type="evidence" value="ECO:0007669"/>
    <property type="project" value="InterPro"/>
</dbReference>
<proteinExistence type="inferred from homology"/>
<dbReference type="InterPro" id="IPR059242">
    <property type="entry name" value="mS23_dom"/>
</dbReference>
<name>A0A4C1ZHM8_EUMVA</name>
<evidence type="ECO:0000256" key="5">
    <source>
        <dbReference type="ARBA" id="ARBA00023274"/>
    </source>
</evidence>
<evidence type="ECO:0000256" key="6">
    <source>
        <dbReference type="ARBA" id="ARBA00035137"/>
    </source>
</evidence>
<evidence type="ECO:0000256" key="1">
    <source>
        <dbReference type="ARBA" id="ARBA00004173"/>
    </source>
</evidence>
<accession>A0A4C1ZHM8</accession>
<dbReference type="OrthoDB" id="10012356at2759"/>
<sequence length="170" mass="19498">MSSNYSGISITRTSLSRNPQVEGLIKKGAMKPDDRPLWFDIYRAFPPTDEPKFSRPKTENKPIKQIFYPEDVMRAKFHAQKLGIGTVNMLMSTGDTPTKKLLQKYDKLKAEGLSEDEIIQKCKELIENEKQQTLSKRKTDLKLKSVTAQILTEVNMKNIFDATSEKENEK</sequence>
<evidence type="ECO:0000256" key="2">
    <source>
        <dbReference type="ARBA" id="ARBA00009864"/>
    </source>
</evidence>
<gene>
    <name evidence="8" type="primary">mrps-23</name>
    <name evidence="8" type="ORF">EVAR_85747_1</name>
</gene>
<dbReference type="InterPro" id="IPR019520">
    <property type="entry name" value="Ribosomal_mS23_met"/>
</dbReference>
<comment type="caution">
    <text evidence="8">The sequence shown here is derived from an EMBL/GenBank/DDBJ whole genome shotgun (WGS) entry which is preliminary data.</text>
</comment>
<dbReference type="InterPro" id="IPR023611">
    <property type="entry name" value="mS23_dom_met"/>
</dbReference>
<feature type="domain" description="Small ribosomal subunit protein mS23 conserved" evidence="7">
    <location>
        <begin position="21"/>
        <end position="130"/>
    </location>
</feature>
<reference evidence="8 9" key="1">
    <citation type="journal article" date="2019" name="Commun. Biol.">
        <title>The bagworm genome reveals a unique fibroin gene that provides high tensile strength.</title>
        <authorList>
            <person name="Kono N."/>
            <person name="Nakamura H."/>
            <person name="Ohtoshi R."/>
            <person name="Tomita M."/>
            <person name="Numata K."/>
            <person name="Arakawa K."/>
        </authorList>
    </citation>
    <scope>NUCLEOTIDE SEQUENCE [LARGE SCALE GENOMIC DNA]</scope>
</reference>
<dbReference type="EMBL" id="BGZK01001804">
    <property type="protein sequence ID" value="GBP86614.1"/>
    <property type="molecule type" value="Genomic_DNA"/>
</dbReference>
<dbReference type="STRING" id="151549.A0A4C1ZHM8"/>
<protein>
    <recommendedName>
        <fullName evidence="6">Small ribosomal subunit protein mS23</fullName>
    </recommendedName>
</protein>
<comment type="subcellular location">
    <subcellularLocation>
        <location evidence="1">Mitochondrion</location>
    </subcellularLocation>
</comment>
<dbReference type="GO" id="GO:0005739">
    <property type="term" value="C:mitochondrion"/>
    <property type="evidence" value="ECO:0007669"/>
    <property type="project" value="InterPro"/>
</dbReference>
<evidence type="ECO:0000259" key="7">
    <source>
        <dbReference type="Pfam" id="PF10484"/>
    </source>
</evidence>
<evidence type="ECO:0000313" key="8">
    <source>
        <dbReference type="EMBL" id="GBP86614.1"/>
    </source>
</evidence>
<dbReference type="GO" id="GO:0005840">
    <property type="term" value="C:ribosome"/>
    <property type="evidence" value="ECO:0007669"/>
    <property type="project" value="UniProtKB-KW"/>
</dbReference>
<dbReference type="PANTHER" id="PTHR15925">
    <property type="entry name" value="MITOCHONDRIAL RIBOSOMAL PROTEIN S23"/>
    <property type="match status" value="1"/>
</dbReference>
<organism evidence="8 9">
    <name type="scientific">Eumeta variegata</name>
    <name type="common">Bagworm moth</name>
    <name type="synonym">Eumeta japonica</name>
    <dbReference type="NCBI Taxonomy" id="151549"/>
    <lineage>
        <taxon>Eukaryota</taxon>
        <taxon>Metazoa</taxon>
        <taxon>Ecdysozoa</taxon>
        <taxon>Arthropoda</taxon>
        <taxon>Hexapoda</taxon>
        <taxon>Insecta</taxon>
        <taxon>Pterygota</taxon>
        <taxon>Neoptera</taxon>
        <taxon>Endopterygota</taxon>
        <taxon>Lepidoptera</taxon>
        <taxon>Glossata</taxon>
        <taxon>Ditrysia</taxon>
        <taxon>Tineoidea</taxon>
        <taxon>Psychidae</taxon>
        <taxon>Oiketicinae</taxon>
        <taxon>Eumeta</taxon>
    </lineage>
</organism>
<dbReference type="PANTHER" id="PTHR15925:SF2">
    <property type="entry name" value="SMALL RIBOSOMAL SUBUNIT PROTEIN MS23"/>
    <property type="match status" value="1"/>
</dbReference>
<dbReference type="CDD" id="cd23701">
    <property type="entry name" value="At1g26750"/>
    <property type="match status" value="1"/>
</dbReference>
<comment type="similarity">
    <text evidence="2">Belongs to the mitochondrion-specific ribosomal protein mS23 family.</text>
</comment>
<dbReference type="Pfam" id="PF10484">
    <property type="entry name" value="MRP-S23"/>
    <property type="match status" value="1"/>
</dbReference>
<dbReference type="AlphaFoldDB" id="A0A4C1ZHM8"/>
<keyword evidence="4" id="KW-0496">Mitochondrion</keyword>